<reference evidence="2" key="2">
    <citation type="submission" date="2025-08" db="UniProtKB">
        <authorList>
            <consortium name="RefSeq"/>
        </authorList>
    </citation>
    <scope>IDENTIFICATION</scope>
    <source>
        <tissue evidence="2">Leaf</tissue>
    </source>
</reference>
<dbReference type="RefSeq" id="XP_075095356.1">
    <property type="nucleotide sequence ID" value="XM_075239255.1"/>
</dbReference>
<sequence length="243" mass="28009">MVKNHFETMIKVIRFDNGTEFFNSQCGTLLHNFGIIHQSICPYTPQQNDVVEMNPRCGKGLKVSGKLVKGDKFAQMANASVLLDFSETQKGYILLDLSSNMFFVSRDVVFKEILFSFRQKSYPEMVQVPALAETEEHPFFEVEHEQDDICEELGHEQGVEDAELEQDLDQVPTTKTSIHVVDGRRKTTRESKQPIWMKYYVTHPPKAYCLYPISDYLSYANTSVKYQCYLAKFSSLVEPQTFK</sequence>
<gene>
    <name evidence="2" type="primary">LOC142173629</name>
</gene>
<keyword evidence="1" id="KW-1185">Reference proteome</keyword>
<organism evidence="1 2">
    <name type="scientific">Nicotiana tabacum</name>
    <name type="common">Common tobacco</name>
    <dbReference type="NCBI Taxonomy" id="4097"/>
    <lineage>
        <taxon>Eukaryota</taxon>
        <taxon>Viridiplantae</taxon>
        <taxon>Streptophyta</taxon>
        <taxon>Embryophyta</taxon>
        <taxon>Tracheophyta</taxon>
        <taxon>Spermatophyta</taxon>
        <taxon>Magnoliopsida</taxon>
        <taxon>eudicotyledons</taxon>
        <taxon>Gunneridae</taxon>
        <taxon>Pentapetalae</taxon>
        <taxon>asterids</taxon>
        <taxon>lamiids</taxon>
        <taxon>Solanales</taxon>
        <taxon>Solanaceae</taxon>
        <taxon>Nicotianoideae</taxon>
        <taxon>Nicotianeae</taxon>
        <taxon>Nicotiana</taxon>
    </lineage>
</organism>
<dbReference type="Proteomes" id="UP000790787">
    <property type="component" value="Chromosome 19"/>
</dbReference>
<name>A0AC58TDQ2_TOBAC</name>
<reference evidence="1" key="1">
    <citation type="journal article" date="2014" name="Nat. Commun.">
        <title>The tobacco genome sequence and its comparison with those of tomato and potato.</title>
        <authorList>
            <person name="Sierro N."/>
            <person name="Battey J.N."/>
            <person name="Ouadi S."/>
            <person name="Bakaher N."/>
            <person name="Bovet L."/>
            <person name="Willig A."/>
            <person name="Goepfert S."/>
            <person name="Peitsch M.C."/>
            <person name="Ivanov N.V."/>
        </authorList>
    </citation>
    <scope>NUCLEOTIDE SEQUENCE [LARGE SCALE GENOMIC DNA]</scope>
</reference>
<protein>
    <submittedName>
        <fullName evidence="2">Uncharacterized protein LOC142173629</fullName>
    </submittedName>
</protein>
<evidence type="ECO:0000313" key="1">
    <source>
        <dbReference type="Proteomes" id="UP000790787"/>
    </source>
</evidence>
<proteinExistence type="predicted"/>
<accession>A0AC58TDQ2</accession>
<evidence type="ECO:0000313" key="2">
    <source>
        <dbReference type="RefSeq" id="XP_075095356.1"/>
    </source>
</evidence>